<proteinExistence type="predicted"/>
<keyword evidence="2" id="KW-1185">Reference proteome</keyword>
<protein>
    <submittedName>
        <fullName evidence="1">Uncharacterized protein</fullName>
    </submittedName>
</protein>
<comment type="caution">
    <text evidence="1">The sequence shown here is derived from an EMBL/GenBank/DDBJ whole genome shotgun (WGS) entry which is preliminary data.</text>
</comment>
<dbReference type="STRING" id="1453497.AT15_00370"/>
<gene>
    <name evidence="1" type="ORF">AT15_00370</name>
</gene>
<evidence type="ECO:0000313" key="2">
    <source>
        <dbReference type="Proteomes" id="UP000077339"/>
    </source>
</evidence>
<accession>A0A176K0M5</accession>
<organism evidence="1 2">
    <name type="scientific">Kosmotoga arenicorallina S304</name>
    <dbReference type="NCBI Taxonomy" id="1453497"/>
    <lineage>
        <taxon>Bacteria</taxon>
        <taxon>Thermotogati</taxon>
        <taxon>Thermotogota</taxon>
        <taxon>Thermotogae</taxon>
        <taxon>Kosmotogales</taxon>
        <taxon>Kosmotogaceae</taxon>
        <taxon>Kosmotoga</taxon>
    </lineage>
</organism>
<reference evidence="1 2" key="1">
    <citation type="submission" date="2014-02" db="EMBL/GenBank/DDBJ databases">
        <title>Kosmotoga genome sequencing.</title>
        <authorList>
            <person name="Pollo S.M."/>
            <person name="Charchuk R."/>
            <person name="Nesbo C.L."/>
        </authorList>
    </citation>
    <scope>NUCLEOTIDE SEQUENCE [LARGE SCALE GENOMIC DNA]</scope>
    <source>
        <strain evidence="1 2">S304</strain>
    </source>
</reference>
<dbReference type="Proteomes" id="UP000077339">
    <property type="component" value="Unassembled WGS sequence"/>
</dbReference>
<evidence type="ECO:0000313" key="1">
    <source>
        <dbReference type="EMBL" id="OAA30195.1"/>
    </source>
</evidence>
<dbReference type="EMBL" id="JFHK01000013">
    <property type="protein sequence ID" value="OAA30195.1"/>
    <property type="molecule type" value="Genomic_DNA"/>
</dbReference>
<name>A0A176K0M5_9BACT</name>
<dbReference type="AlphaFoldDB" id="A0A176K0M5"/>
<sequence>MISLNSKMIGFDRQLKKEWLDLVIEMLHDGETRDKITEALNKYIGNDLKGKDAIRKTRLVINRMWFNPNSQLEFLRRSALELFNEARTENATSIIHWGMCIACYPYFRDIARICGRLINLQGYFKRFQVRQRTMEIWGERPVVRRTVNHVIQTIMYWDLIEQKDASGKYVISKFIEIKNPKLISWLIKAYLASRESKTASIDDLRNDPVLFPFSIDINIDSLLLNKEIELFNQGLKSEILILRTIDHTDDGIT</sequence>
<dbReference type="PATRIC" id="fig|1453497.3.peg.81"/>